<dbReference type="EMBL" id="JABBWE010000006">
    <property type="protein sequence ID" value="KAG1802181.1"/>
    <property type="molecule type" value="Genomic_DNA"/>
</dbReference>
<sequence>MSMPSSTTRNTTSASSSDYIGSPTPQTSLPVDQFQGEIESLQSDAMSRHDSKHKQFLAKLEVKSEHHHETKKYEWIRSTREHEVSQAASTIGANRRIKTLRSAFMKWIYGL</sequence>
<name>A0A9P7DSX0_9AGAM</name>
<evidence type="ECO:0000313" key="3">
    <source>
        <dbReference type="Proteomes" id="UP000719766"/>
    </source>
</evidence>
<proteinExistence type="predicted"/>
<protein>
    <submittedName>
        <fullName evidence="2">Uncharacterized protein</fullName>
    </submittedName>
</protein>
<comment type="caution">
    <text evidence="2">The sequence shown here is derived from an EMBL/GenBank/DDBJ whole genome shotgun (WGS) entry which is preliminary data.</text>
</comment>
<dbReference type="RefSeq" id="XP_041165373.1">
    <property type="nucleotide sequence ID" value="XM_041305821.1"/>
</dbReference>
<accession>A0A9P7DSX0</accession>
<keyword evidence="3" id="KW-1185">Reference proteome</keyword>
<dbReference type="Proteomes" id="UP000719766">
    <property type="component" value="Unassembled WGS sequence"/>
</dbReference>
<evidence type="ECO:0000313" key="2">
    <source>
        <dbReference type="EMBL" id="KAG1802181.1"/>
    </source>
</evidence>
<dbReference type="GeneID" id="64599585"/>
<feature type="region of interest" description="Disordered" evidence="1">
    <location>
        <begin position="1"/>
        <end position="31"/>
    </location>
</feature>
<dbReference type="AlphaFoldDB" id="A0A9P7DSX0"/>
<feature type="compositionally biased region" description="Low complexity" evidence="1">
    <location>
        <begin position="1"/>
        <end position="17"/>
    </location>
</feature>
<dbReference type="OrthoDB" id="10597829at2759"/>
<organism evidence="2 3">
    <name type="scientific">Suillus plorans</name>
    <dbReference type="NCBI Taxonomy" id="116603"/>
    <lineage>
        <taxon>Eukaryota</taxon>
        <taxon>Fungi</taxon>
        <taxon>Dikarya</taxon>
        <taxon>Basidiomycota</taxon>
        <taxon>Agaricomycotina</taxon>
        <taxon>Agaricomycetes</taxon>
        <taxon>Agaricomycetidae</taxon>
        <taxon>Boletales</taxon>
        <taxon>Suillineae</taxon>
        <taxon>Suillaceae</taxon>
        <taxon>Suillus</taxon>
    </lineage>
</organism>
<gene>
    <name evidence="2" type="ORF">HD556DRAFT_1438227</name>
</gene>
<reference evidence="2" key="1">
    <citation type="journal article" date="2020" name="New Phytol.">
        <title>Comparative genomics reveals dynamic genome evolution in host specialist ectomycorrhizal fungi.</title>
        <authorList>
            <person name="Lofgren L.A."/>
            <person name="Nguyen N.H."/>
            <person name="Vilgalys R."/>
            <person name="Ruytinx J."/>
            <person name="Liao H.L."/>
            <person name="Branco S."/>
            <person name="Kuo A."/>
            <person name="LaButti K."/>
            <person name="Lipzen A."/>
            <person name="Andreopoulos W."/>
            <person name="Pangilinan J."/>
            <person name="Riley R."/>
            <person name="Hundley H."/>
            <person name="Na H."/>
            <person name="Barry K."/>
            <person name="Grigoriev I.V."/>
            <person name="Stajich J.E."/>
            <person name="Kennedy P.G."/>
        </authorList>
    </citation>
    <scope>NUCLEOTIDE SEQUENCE</scope>
    <source>
        <strain evidence="2">S12</strain>
    </source>
</reference>
<evidence type="ECO:0000256" key="1">
    <source>
        <dbReference type="SAM" id="MobiDB-lite"/>
    </source>
</evidence>